<dbReference type="InterPro" id="IPR036259">
    <property type="entry name" value="MFS_trans_sf"/>
</dbReference>
<dbReference type="NCBIfam" id="TIGR00924">
    <property type="entry name" value="yjdL_sub1_fam"/>
    <property type="match status" value="1"/>
</dbReference>
<keyword evidence="2" id="KW-0813">Transport</keyword>
<dbReference type="GO" id="GO:0005886">
    <property type="term" value="C:plasma membrane"/>
    <property type="evidence" value="ECO:0007669"/>
    <property type="project" value="UniProtKB-SubCell"/>
</dbReference>
<feature type="transmembrane region" description="Helical" evidence="8">
    <location>
        <begin position="197"/>
        <end position="225"/>
    </location>
</feature>
<feature type="transmembrane region" description="Helical" evidence="8">
    <location>
        <begin position="67"/>
        <end position="87"/>
    </location>
</feature>
<keyword evidence="6 8" id="KW-1133">Transmembrane helix</keyword>
<feature type="transmembrane region" description="Helical" evidence="8">
    <location>
        <begin position="107"/>
        <end position="124"/>
    </location>
</feature>
<keyword evidence="3" id="KW-1003">Cell membrane</keyword>
<feature type="transmembrane region" description="Helical" evidence="8">
    <location>
        <begin position="336"/>
        <end position="362"/>
    </location>
</feature>
<accession>A0A8J2Z7U8</accession>
<dbReference type="InterPro" id="IPR000109">
    <property type="entry name" value="POT_fam"/>
</dbReference>
<dbReference type="SUPFAM" id="SSF103473">
    <property type="entry name" value="MFS general substrate transporter"/>
    <property type="match status" value="1"/>
</dbReference>
<dbReference type="PANTHER" id="PTHR23517:SF15">
    <property type="entry name" value="PROTON-DEPENDENT OLIGOPEPTIDE FAMILY TRANSPORT PROTEIN"/>
    <property type="match status" value="1"/>
</dbReference>
<feature type="transmembrane region" description="Helical" evidence="8">
    <location>
        <begin position="41"/>
        <end position="61"/>
    </location>
</feature>
<sequence>MRKSYGLSFVVVGTGFFKSSMAANIGLLYEKKDPRRDSGYTLFYMAVNLGGGVALLMVPIIAKYFGWHVGFSAAAIGMALGLIIFMLGQKKGLLPPDQVQASIKIKLIIITLALASTMIFTYFIQNPRDTSTVLYIVAGFVAIYLLYKAVIGGKKYILAIGAVIKLSIIVMVFFALFEQTATSVLLFTERLVNLNIFGFEISSASTMSFNSLFVVILAPFFAALWTRWNPSVFAKMGSGVILTGAAMGIYTLGAYYAMQGEMVSLLWIIAGYFVITMGELACSPTGLAAISKVSPIDVVAVLFGVWGIKSSFSNYIASHIATFTDVGSAIDSQAEAYYNVFLNLTIFAFVFGIIVLMISPLLKKIYKI</sequence>
<evidence type="ECO:0000256" key="4">
    <source>
        <dbReference type="ARBA" id="ARBA00022692"/>
    </source>
</evidence>
<evidence type="ECO:0000256" key="2">
    <source>
        <dbReference type="ARBA" id="ARBA00022448"/>
    </source>
</evidence>
<keyword evidence="5" id="KW-0653">Protein transport</keyword>
<gene>
    <name evidence="9" type="ORF">GCM10010995_28820</name>
</gene>
<organism evidence="9 10">
    <name type="scientific">Cysteiniphilum litorale</name>
    <dbReference type="NCBI Taxonomy" id="2056700"/>
    <lineage>
        <taxon>Bacteria</taxon>
        <taxon>Pseudomonadati</taxon>
        <taxon>Pseudomonadota</taxon>
        <taxon>Gammaproteobacteria</taxon>
        <taxon>Thiotrichales</taxon>
        <taxon>Fastidiosibacteraceae</taxon>
        <taxon>Cysteiniphilum</taxon>
    </lineage>
</organism>
<feature type="transmembrane region" description="Helical" evidence="8">
    <location>
        <begin position="6"/>
        <end position="29"/>
    </location>
</feature>
<dbReference type="PANTHER" id="PTHR23517">
    <property type="entry name" value="RESISTANCE PROTEIN MDTM, PUTATIVE-RELATED-RELATED"/>
    <property type="match status" value="1"/>
</dbReference>
<dbReference type="RefSeq" id="WP_117004188.1">
    <property type="nucleotide sequence ID" value="NZ_BMJS01000127.1"/>
</dbReference>
<feature type="transmembrane region" description="Helical" evidence="8">
    <location>
        <begin position="294"/>
        <end position="316"/>
    </location>
</feature>
<dbReference type="Pfam" id="PF00854">
    <property type="entry name" value="PTR2"/>
    <property type="match status" value="1"/>
</dbReference>
<proteinExistence type="predicted"/>
<feature type="transmembrane region" description="Helical" evidence="8">
    <location>
        <begin position="130"/>
        <end position="147"/>
    </location>
</feature>
<evidence type="ECO:0000256" key="5">
    <source>
        <dbReference type="ARBA" id="ARBA00022856"/>
    </source>
</evidence>
<reference evidence="9" key="2">
    <citation type="submission" date="2020-09" db="EMBL/GenBank/DDBJ databases">
        <authorList>
            <person name="Sun Q."/>
            <person name="Zhou Y."/>
        </authorList>
    </citation>
    <scope>NUCLEOTIDE SEQUENCE</scope>
    <source>
        <strain evidence="9">CGMCC 1.15758</strain>
    </source>
</reference>
<feature type="transmembrane region" description="Helical" evidence="8">
    <location>
        <begin position="237"/>
        <end position="258"/>
    </location>
</feature>
<dbReference type="OrthoDB" id="9772725at2"/>
<name>A0A8J2Z7U8_9GAMM</name>
<feature type="transmembrane region" description="Helical" evidence="8">
    <location>
        <begin position="156"/>
        <end position="177"/>
    </location>
</feature>
<keyword evidence="4 8" id="KW-0812">Transmembrane</keyword>
<evidence type="ECO:0000256" key="1">
    <source>
        <dbReference type="ARBA" id="ARBA00004651"/>
    </source>
</evidence>
<dbReference type="Gene3D" id="1.20.1250.20">
    <property type="entry name" value="MFS general substrate transporter like domains"/>
    <property type="match status" value="1"/>
</dbReference>
<evidence type="ECO:0000256" key="7">
    <source>
        <dbReference type="ARBA" id="ARBA00023136"/>
    </source>
</evidence>
<evidence type="ECO:0000313" key="9">
    <source>
        <dbReference type="EMBL" id="GGG09439.1"/>
    </source>
</evidence>
<feature type="transmembrane region" description="Helical" evidence="8">
    <location>
        <begin position="264"/>
        <end position="282"/>
    </location>
</feature>
<dbReference type="GO" id="GO:0015833">
    <property type="term" value="P:peptide transport"/>
    <property type="evidence" value="ECO:0007669"/>
    <property type="project" value="UniProtKB-KW"/>
</dbReference>
<dbReference type="GO" id="GO:1904680">
    <property type="term" value="F:peptide transmembrane transporter activity"/>
    <property type="evidence" value="ECO:0007669"/>
    <property type="project" value="InterPro"/>
</dbReference>
<dbReference type="InterPro" id="IPR050171">
    <property type="entry name" value="MFS_Transporters"/>
</dbReference>
<keyword evidence="5" id="KW-0571">Peptide transport</keyword>
<reference evidence="9" key="1">
    <citation type="journal article" date="2014" name="Int. J. Syst. Evol. Microbiol.">
        <title>Complete genome sequence of Corynebacterium casei LMG S-19264T (=DSM 44701T), isolated from a smear-ripened cheese.</title>
        <authorList>
            <consortium name="US DOE Joint Genome Institute (JGI-PGF)"/>
            <person name="Walter F."/>
            <person name="Albersmeier A."/>
            <person name="Kalinowski J."/>
            <person name="Ruckert C."/>
        </authorList>
    </citation>
    <scope>NUCLEOTIDE SEQUENCE</scope>
    <source>
        <strain evidence="9">CGMCC 1.15758</strain>
    </source>
</reference>
<evidence type="ECO:0000313" key="10">
    <source>
        <dbReference type="Proteomes" id="UP000636949"/>
    </source>
</evidence>
<dbReference type="AlphaFoldDB" id="A0A8J2Z7U8"/>
<protein>
    <submittedName>
        <fullName evidence="9">MFS transporter</fullName>
    </submittedName>
</protein>
<comment type="subcellular location">
    <subcellularLocation>
        <location evidence="1">Cell membrane</location>
        <topology evidence="1">Multi-pass membrane protein</topology>
    </subcellularLocation>
</comment>
<evidence type="ECO:0000256" key="6">
    <source>
        <dbReference type="ARBA" id="ARBA00022989"/>
    </source>
</evidence>
<comment type="caution">
    <text evidence="9">The sequence shown here is derived from an EMBL/GenBank/DDBJ whole genome shotgun (WGS) entry which is preliminary data.</text>
</comment>
<keyword evidence="10" id="KW-1185">Reference proteome</keyword>
<evidence type="ECO:0000256" key="3">
    <source>
        <dbReference type="ARBA" id="ARBA00022475"/>
    </source>
</evidence>
<dbReference type="InterPro" id="IPR005279">
    <property type="entry name" value="Dipep/tripep_permease"/>
</dbReference>
<keyword evidence="7 8" id="KW-0472">Membrane</keyword>
<dbReference type="EMBL" id="BMJS01000127">
    <property type="protein sequence ID" value="GGG09439.1"/>
    <property type="molecule type" value="Genomic_DNA"/>
</dbReference>
<evidence type="ECO:0000256" key="8">
    <source>
        <dbReference type="SAM" id="Phobius"/>
    </source>
</evidence>
<dbReference type="Proteomes" id="UP000636949">
    <property type="component" value="Unassembled WGS sequence"/>
</dbReference>